<organism evidence="2">
    <name type="scientific">Tanacetum cinerariifolium</name>
    <name type="common">Dalmatian daisy</name>
    <name type="synonym">Chrysanthemum cinerariifolium</name>
    <dbReference type="NCBI Taxonomy" id="118510"/>
    <lineage>
        <taxon>Eukaryota</taxon>
        <taxon>Viridiplantae</taxon>
        <taxon>Streptophyta</taxon>
        <taxon>Embryophyta</taxon>
        <taxon>Tracheophyta</taxon>
        <taxon>Spermatophyta</taxon>
        <taxon>Magnoliopsida</taxon>
        <taxon>eudicotyledons</taxon>
        <taxon>Gunneridae</taxon>
        <taxon>Pentapetalae</taxon>
        <taxon>asterids</taxon>
        <taxon>campanulids</taxon>
        <taxon>Asterales</taxon>
        <taxon>Asteraceae</taxon>
        <taxon>Asteroideae</taxon>
        <taxon>Anthemideae</taxon>
        <taxon>Anthemidinae</taxon>
        <taxon>Tanacetum</taxon>
    </lineage>
</organism>
<evidence type="ECO:0000256" key="1">
    <source>
        <dbReference type="SAM" id="MobiDB-lite"/>
    </source>
</evidence>
<dbReference type="EMBL" id="BKCJ010010121">
    <property type="protein sequence ID" value="GEU90153.1"/>
    <property type="molecule type" value="Genomic_DNA"/>
</dbReference>
<dbReference type="AlphaFoldDB" id="A0A6L2NVE2"/>
<protein>
    <submittedName>
        <fullName evidence="2">Uncharacterized protein</fullName>
    </submittedName>
</protein>
<sequence>MHLLTIVMTGEFEGYGYLWFTCFTGTCLRKLLNEKREKVTRTLAGQHHERGRMEKKEWWITNTLTLATRSWTKVGIDTFQQRCLSVMYSLKIWKLNGRNQAVLKLKNQDHWFNLDMERPKCIVINVSLSERLKKLLLILKSHSSASLMSALLQITLEEYEKALEEKRKALMSHPKRQPDRRTHTDAR</sequence>
<gene>
    <name evidence="2" type="ORF">Tci_062131</name>
</gene>
<evidence type="ECO:0000313" key="2">
    <source>
        <dbReference type="EMBL" id="GEU90153.1"/>
    </source>
</evidence>
<feature type="compositionally biased region" description="Basic and acidic residues" evidence="1">
    <location>
        <begin position="176"/>
        <end position="187"/>
    </location>
</feature>
<name>A0A6L2NVE2_TANCI</name>
<reference evidence="2" key="1">
    <citation type="journal article" date="2019" name="Sci. Rep.">
        <title>Draft genome of Tanacetum cinerariifolium, the natural source of mosquito coil.</title>
        <authorList>
            <person name="Yamashiro T."/>
            <person name="Shiraishi A."/>
            <person name="Satake H."/>
            <person name="Nakayama K."/>
        </authorList>
    </citation>
    <scope>NUCLEOTIDE SEQUENCE</scope>
</reference>
<accession>A0A6L2NVE2</accession>
<proteinExistence type="predicted"/>
<feature type="region of interest" description="Disordered" evidence="1">
    <location>
        <begin position="168"/>
        <end position="187"/>
    </location>
</feature>
<comment type="caution">
    <text evidence="2">The sequence shown here is derived from an EMBL/GenBank/DDBJ whole genome shotgun (WGS) entry which is preliminary data.</text>
</comment>